<keyword evidence="17" id="KW-0413">Isomerase</keyword>
<feature type="binding site" evidence="14">
    <location>
        <position position="221"/>
    </location>
    <ligand>
        <name>Mg(2+)</name>
        <dbReference type="ChEBI" id="CHEBI:18420"/>
        <label>1</label>
    </ligand>
</feature>
<comment type="catalytic activity">
    <reaction evidence="11">
        <text>(2R,3R)-2,3-dihydroxy-3-methylpentanoate + NADP(+) = (S)-2-ethyl-2-hydroxy-3-oxobutanoate + NADPH + H(+)</text>
        <dbReference type="Rhea" id="RHEA:13493"/>
        <dbReference type="ChEBI" id="CHEBI:15378"/>
        <dbReference type="ChEBI" id="CHEBI:49256"/>
        <dbReference type="ChEBI" id="CHEBI:49258"/>
        <dbReference type="ChEBI" id="CHEBI:57783"/>
        <dbReference type="ChEBI" id="CHEBI:58349"/>
        <dbReference type="EC" id="1.1.1.86"/>
    </reaction>
</comment>
<evidence type="ECO:0000256" key="1">
    <source>
        <dbReference type="ARBA" id="ARBA00001946"/>
    </source>
</evidence>
<comment type="catalytic activity">
    <reaction evidence="12">
        <text>(2R)-2,3-dihydroxy-3-methylbutanoate + NADP(+) = (2S)-2-acetolactate + NADPH + H(+)</text>
        <dbReference type="Rhea" id="RHEA:22068"/>
        <dbReference type="ChEBI" id="CHEBI:15378"/>
        <dbReference type="ChEBI" id="CHEBI:49072"/>
        <dbReference type="ChEBI" id="CHEBI:57783"/>
        <dbReference type="ChEBI" id="CHEBI:58349"/>
        <dbReference type="ChEBI" id="CHEBI:58476"/>
        <dbReference type="EC" id="1.1.1.86"/>
    </reaction>
</comment>
<dbReference type="InterPro" id="IPR013328">
    <property type="entry name" value="6PGD_dom2"/>
</dbReference>
<feature type="domain" description="KARI C-terminal knotted" evidence="16">
    <location>
        <begin position="209"/>
        <end position="342"/>
    </location>
</feature>
<gene>
    <name evidence="17" type="ORF">D9V65_02390</name>
</gene>
<name>A0A4D6XVL1_9GAMM</name>
<feature type="domain" description="KARI N-terminal Rossmann" evidence="15">
    <location>
        <begin position="17"/>
        <end position="208"/>
    </location>
</feature>
<dbReference type="EMBL" id="CP033012">
    <property type="protein sequence ID" value="QCI19567.1"/>
    <property type="molecule type" value="Genomic_DNA"/>
</dbReference>
<feature type="binding site" evidence="14">
    <location>
        <position position="393"/>
    </location>
    <ligand>
        <name>Mg(2+)</name>
        <dbReference type="ChEBI" id="CHEBI:18420"/>
        <label>2</label>
    </ligand>
</feature>
<dbReference type="Gene3D" id="3.40.50.720">
    <property type="entry name" value="NAD(P)-binding Rossmann-like Domain"/>
    <property type="match status" value="1"/>
</dbReference>
<keyword evidence="9 14" id="KW-0560">Oxidoreductase</keyword>
<evidence type="ECO:0000256" key="12">
    <source>
        <dbReference type="ARBA" id="ARBA00049021"/>
    </source>
</evidence>
<evidence type="ECO:0000313" key="17">
    <source>
        <dbReference type="EMBL" id="QCI19567.1"/>
    </source>
</evidence>
<feature type="binding site" evidence="14">
    <location>
        <position position="217"/>
    </location>
    <ligand>
        <name>Mg(2+)</name>
        <dbReference type="ChEBI" id="CHEBI:18420"/>
        <label>2</label>
    </ligand>
</feature>
<evidence type="ECO:0000256" key="2">
    <source>
        <dbReference type="ARBA" id="ARBA00004864"/>
    </source>
</evidence>
<keyword evidence="18" id="KW-1185">Reference proteome</keyword>
<dbReference type="OrthoDB" id="9804088at2"/>
<dbReference type="NCBIfam" id="NF003557">
    <property type="entry name" value="PRK05225.1"/>
    <property type="match status" value="1"/>
</dbReference>
<feature type="domain" description="KARI C-terminal knotted" evidence="16">
    <location>
        <begin position="345"/>
        <end position="484"/>
    </location>
</feature>
<evidence type="ECO:0000256" key="10">
    <source>
        <dbReference type="ARBA" id="ARBA00023304"/>
    </source>
</evidence>
<dbReference type="GO" id="GO:0004455">
    <property type="term" value="F:ketol-acid reductoisomerase activity"/>
    <property type="evidence" value="ECO:0007669"/>
    <property type="project" value="UniProtKB-UniRule"/>
</dbReference>
<dbReference type="Gene3D" id="1.10.1040.10">
    <property type="entry name" value="N-(1-d-carboxylethyl)-l-norvaline Dehydrogenase, domain 2"/>
    <property type="match status" value="1"/>
</dbReference>
<keyword evidence="8 14" id="KW-0460">Magnesium</keyword>
<dbReference type="PROSITE" id="PS51851">
    <property type="entry name" value="KARI_C"/>
    <property type="match status" value="2"/>
</dbReference>
<dbReference type="GO" id="GO:0009097">
    <property type="term" value="P:isoleucine biosynthetic process"/>
    <property type="evidence" value="ECO:0007669"/>
    <property type="project" value="UniProtKB-UniRule"/>
</dbReference>
<dbReference type="InterPro" id="IPR013023">
    <property type="entry name" value="KARI"/>
</dbReference>
<dbReference type="GO" id="GO:0046872">
    <property type="term" value="F:metal ion binding"/>
    <property type="evidence" value="ECO:0007669"/>
    <property type="project" value="UniProtKB-UniRule"/>
</dbReference>
<dbReference type="EC" id="1.1.1.86" evidence="13"/>
<dbReference type="GO" id="GO:0016853">
    <property type="term" value="F:isomerase activity"/>
    <property type="evidence" value="ECO:0007669"/>
    <property type="project" value="UniProtKB-KW"/>
</dbReference>
<feature type="binding site" evidence="14">
    <location>
        <position position="389"/>
    </location>
    <ligand>
        <name>Mg(2+)</name>
        <dbReference type="ChEBI" id="CHEBI:18420"/>
        <label>2</label>
    </ligand>
</feature>
<dbReference type="PANTHER" id="PTHR21371:SF1">
    <property type="entry name" value="KETOL-ACID REDUCTOISOMERASE, MITOCHONDRIAL"/>
    <property type="match status" value="1"/>
</dbReference>
<dbReference type="Proteomes" id="UP000298677">
    <property type="component" value="Chromosome"/>
</dbReference>
<evidence type="ECO:0000256" key="14">
    <source>
        <dbReference type="PROSITE-ProRule" id="PRU01198"/>
    </source>
</evidence>
<keyword evidence="7" id="KW-0677">Repeat</keyword>
<evidence type="ECO:0000256" key="5">
    <source>
        <dbReference type="ARBA" id="ARBA00022605"/>
    </source>
</evidence>
<evidence type="ECO:0000259" key="16">
    <source>
        <dbReference type="PROSITE" id="PS51851"/>
    </source>
</evidence>
<keyword evidence="5 14" id="KW-0028">Amino-acid biosynthesis</keyword>
<dbReference type="Pfam" id="PF07991">
    <property type="entry name" value="KARI_N"/>
    <property type="match status" value="1"/>
</dbReference>
<keyword evidence="10 14" id="KW-0100">Branched-chain amino acid biosynthesis</keyword>
<dbReference type="NCBIfam" id="TIGR00465">
    <property type="entry name" value="ilvC"/>
    <property type="match status" value="1"/>
</dbReference>
<keyword evidence="6 14" id="KW-0479">Metal-binding</keyword>
<dbReference type="PROSITE" id="PS51850">
    <property type="entry name" value="KARI_N"/>
    <property type="match status" value="1"/>
</dbReference>
<protein>
    <recommendedName>
        <fullName evidence="13">Ketol-acid reductoisomerase</fullName>
        <ecNumber evidence="13">1.1.1.86</ecNumber>
    </recommendedName>
</protein>
<dbReference type="PANTHER" id="PTHR21371">
    <property type="entry name" value="KETOL-ACID REDUCTOISOMERASE, MITOCHONDRIAL"/>
    <property type="match status" value="1"/>
</dbReference>
<evidence type="ECO:0000256" key="4">
    <source>
        <dbReference type="ARBA" id="ARBA00010318"/>
    </source>
</evidence>
<dbReference type="RefSeq" id="WP_158342138.1">
    <property type="nucleotide sequence ID" value="NZ_CP033012.1"/>
</dbReference>
<evidence type="ECO:0000313" key="18">
    <source>
        <dbReference type="Proteomes" id="UP000298677"/>
    </source>
</evidence>
<dbReference type="AlphaFoldDB" id="A0A4D6XVL1"/>
<dbReference type="UniPathway" id="UPA00047">
    <property type="reaction ID" value="UER00056"/>
</dbReference>
<comment type="similarity">
    <text evidence="4 14">Belongs to the ketol-acid reductoisomerase family.</text>
</comment>
<evidence type="ECO:0000256" key="13">
    <source>
        <dbReference type="NCBIfam" id="TIGR00465"/>
    </source>
</evidence>
<dbReference type="UniPathway" id="UPA00049">
    <property type="reaction ID" value="UER00060"/>
</dbReference>
<evidence type="ECO:0000256" key="7">
    <source>
        <dbReference type="ARBA" id="ARBA00022737"/>
    </source>
</evidence>
<evidence type="ECO:0000256" key="3">
    <source>
        <dbReference type="ARBA" id="ARBA00004885"/>
    </source>
</evidence>
<dbReference type="InterPro" id="IPR013116">
    <property type="entry name" value="KARI_N"/>
</dbReference>
<evidence type="ECO:0000256" key="8">
    <source>
        <dbReference type="ARBA" id="ARBA00022842"/>
    </source>
</evidence>
<dbReference type="InterPro" id="IPR008927">
    <property type="entry name" value="6-PGluconate_DH-like_C_sf"/>
</dbReference>
<dbReference type="SUPFAM" id="SSF51735">
    <property type="entry name" value="NAD(P)-binding Rossmann-fold domains"/>
    <property type="match status" value="1"/>
</dbReference>
<evidence type="ECO:0000256" key="11">
    <source>
        <dbReference type="ARBA" id="ARBA00047612"/>
    </source>
</evidence>
<dbReference type="SUPFAM" id="SSF48179">
    <property type="entry name" value="6-phosphogluconate dehydrogenase C-terminal domain-like"/>
    <property type="match status" value="2"/>
</dbReference>
<proteinExistence type="inferred from homology"/>
<comment type="caution">
    <text evidence="14">Lacks conserved residue(s) required for the propagation of feature annotation.</text>
</comment>
<dbReference type="Pfam" id="PF01450">
    <property type="entry name" value="KARI_C"/>
    <property type="match status" value="2"/>
</dbReference>
<feature type="binding site" evidence="14">
    <location>
        <position position="278"/>
    </location>
    <ligand>
        <name>substrate</name>
    </ligand>
</feature>
<organism evidence="17 18">
    <name type="scientific">Buchnera aphidicola</name>
    <name type="common">Anoecia oenotherae</name>
    <dbReference type="NCBI Taxonomy" id="1241833"/>
    <lineage>
        <taxon>Bacteria</taxon>
        <taxon>Pseudomonadati</taxon>
        <taxon>Pseudomonadota</taxon>
        <taxon>Gammaproteobacteria</taxon>
        <taxon>Enterobacterales</taxon>
        <taxon>Erwiniaceae</taxon>
        <taxon>Buchnera</taxon>
    </lineage>
</organism>
<reference evidence="17 18" key="1">
    <citation type="submission" date="2018-10" db="EMBL/GenBank/DDBJ databases">
        <title>Comparative functional genomics of the obligate endosymbiont Buchnera aphidicola.</title>
        <authorList>
            <person name="Chong R.A."/>
        </authorList>
    </citation>
    <scope>NUCLEOTIDE SEQUENCE [LARGE SCALE GENOMIC DNA]</scope>
    <source>
        <strain evidence="17 18">Aoe</strain>
    </source>
</reference>
<dbReference type="GO" id="GO:0009099">
    <property type="term" value="P:L-valine biosynthetic process"/>
    <property type="evidence" value="ECO:0007669"/>
    <property type="project" value="UniProtKB-UniRule"/>
</dbReference>
<feature type="binding site" evidence="14">
    <location>
        <position position="414"/>
    </location>
    <ligand>
        <name>substrate</name>
    </ligand>
</feature>
<evidence type="ECO:0000256" key="6">
    <source>
        <dbReference type="ARBA" id="ARBA00022723"/>
    </source>
</evidence>
<comment type="pathway">
    <text evidence="2">Amino-acid biosynthesis; L-valine biosynthesis; L-valine from pyruvate: step 2/4.</text>
</comment>
<sequence length="494" mass="55995">MSNYFNKLCFRKKLIEIKKSKFINSSDFLNGVNFLKNKKIVIIGCGSQGLNQGLNMRDSGLDVSFALRNETIEKKGVSWKNAIQNEFLALDYESIIPFADVVINLTPDREHSEVVKKILPMMKSGSFLGYSHGFNIVEVGEKIREDITVIMVAPKCPGTEVRAEFLRGFGVPALIAVHTNNDIKKEGMYAAKAWAVSIGSHRAGVLESSFIAEVKSDLMGEQTILCGVLQSASISFFEKLISSGINENYAVNLIQNGWEKITETLKQGGIWLMLDRLSSSAKIEACKLSNKLKNMFSPLYRKHMDDIISGKFSEKVISDWKNNNQDLIYLRRENKNSDFEKAKKSETVLLDQEYFDNGIVMVAILKAGIELSFEIMLESGISAESAYYESLHELPLIANTVARKRLYEMNLVISDTAEYGNYLFTREALPIFRSFMSSLNINKLNQLVKKNIVNNVELNELNRKIYNHPIEVIGRKLRIYMKHTQNYSKVVIKK</sequence>
<accession>A0A4D6XVL1</accession>
<dbReference type="InterPro" id="IPR036291">
    <property type="entry name" value="NAD(P)-bd_dom_sf"/>
</dbReference>
<feature type="binding site" evidence="14">
    <location>
        <position position="217"/>
    </location>
    <ligand>
        <name>Mg(2+)</name>
        <dbReference type="ChEBI" id="CHEBI:18420"/>
        <label>1</label>
    </ligand>
</feature>
<dbReference type="InterPro" id="IPR000506">
    <property type="entry name" value="KARI_C"/>
</dbReference>
<evidence type="ECO:0000259" key="15">
    <source>
        <dbReference type="PROSITE" id="PS51850"/>
    </source>
</evidence>
<comment type="cofactor">
    <cofactor evidence="1">
        <name>Mg(2+)</name>
        <dbReference type="ChEBI" id="CHEBI:18420"/>
    </cofactor>
</comment>
<comment type="pathway">
    <text evidence="3">Amino-acid biosynthesis; L-isoleucine biosynthesis; L-isoleucine from 2-oxobutanoate: step 2/4.</text>
</comment>
<evidence type="ECO:0000256" key="9">
    <source>
        <dbReference type="ARBA" id="ARBA00023002"/>
    </source>
</evidence>
<dbReference type="GO" id="GO:0005829">
    <property type="term" value="C:cytosol"/>
    <property type="evidence" value="ECO:0007669"/>
    <property type="project" value="TreeGrafter"/>
</dbReference>